<keyword evidence="2" id="KW-0238">DNA-binding</keyword>
<dbReference type="Gene3D" id="1.10.10.60">
    <property type="entry name" value="Homeodomain-like"/>
    <property type="match status" value="2"/>
</dbReference>
<organism evidence="5 6">
    <name type="scientific">Nonomuraea mangrovi</name>
    <dbReference type="NCBI Taxonomy" id="2316207"/>
    <lineage>
        <taxon>Bacteria</taxon>
        <taxon>Bacillati</taxon>
        <taxon>Actinomycetota</taxon>
        <taxon>Actinomycetes</taxon>
        <taxon>Streptosporangiales</taxon>
        <taxon>Streptosporangiaceae</taxon>
        <taxon>Nonomuraea</taxon>
    </lineage>
</organism>
<reference evidence="6" key="1">
    <citation type="journal article" date="2019" name="Int. J. Syst. Evol. Microbiol.">
        <title>The Global Catalogue of Microorganisms (GCM) 10K type strain sequencing project: providing services to taxonomists for standard genome sequencing and annotation.</title>
        <authorList>
            <consortium name="The Broad Institute Genomics Platform"/>
            <consortium name="The Broad Institute Genome Sequencing Center for Infectious Disease"/>
            <person name="Wu L."/>
            <person name="Ma J."/>
        </authorList>
    </citation>
    <scope>NUCLEOTIDE SEQUENCE [LARGE SCALE GENOMIC DNA]</scope>
    <source>
        <strain evidence="6">ICMP 6774ER</strain>
    </source>
</reference>
<protein>
    <submittedName>
        <fullName evidence="5">Helix-turn-helix domain-containing protein</fullName>
    </submittedName>
</protein>
<evidence type="ECO:0000256" key="3">
    <source>
        <dbReference type="ARBA" id="ARBA00023163"/>
    </source>
</evidence>
<evidence type="ECO:0000256" key="1">
    <source>
        <dbReference type="ARBA" id="ARBA00023015"/>
    </source>
</evidence>
<evidence type="ECO:0000313" key="5">
    <source>
        <dbReference type="EMBL" id="MFD1938322.1"/>
    </source>
</evidence>
<dbReference type="RefSeq" id="WP_379580304.1">
    <property type="nucleotide sequence ID" value="NZ_JBHUFV010000062.1"/>
</dbReference>
<dbReference type="PANTHER" id="PTHR46796">
    <property type="entry name" value="HTH-TYPE TRANSCRIPTIONAL ACTIVATOR RHAS-RELATED"/>
    <property type="match status" value="1"/>
</dbReference>
<dbReference type="InterPro" id="IPR009057">
    <property type="entry name" value="Homeodomain-like_sf"/>
</dbReference>
<dbReference type="SUPFAM" id="SSF51215">
    <property type="entry name" value="Regulatory protein AraC"/>
    <property type="match status" value="1"/>
</dbReference>
<keyword evidence="6" id="KW-1185">Reference proteome</keyword>
<sequence length="289" mass="31872">MERTSSFDMGGYAGFEQETYVTRTLSSWDDSGWRSLLVQRFRHNPAAEHMTLPASTDHHFWLITEGAGWMQTSGSDGWSRTAIRPGQLGMAVPGQPTHVRYATTAPMETVQLHLPYEVVDRVTAQLGVRARMARPSDDPVLVSMLRTLASAAERRVDPLYAEAAAEFLAVHLVAGAGDAVTGPAAREDARVRKAVAVMRERLAEPLSLAAIAGEVHLSTYHFLRVFKAATGETPRRYLTRLRVEEAKRLLDRGMSVSEVAVRCGFSGPAHLSTAFLRQTGLRPSAYRLR</sequence>
<dbReference type="InterPro" id="IPR037923">
    <property type="entry name" value="HTH-like"/>
</dbReference>
<gene>
    <name evidence="5" type="ORF">ACFSKW_43295</name>
</gene>
<name>A0ABW4TBE1_9ACTN</name>
<comment type="caution">
    <text evidence="5">The sequence shown here is derived from an EMBL/GenBank/DDBJ whole genome shotgun (WGS) entry which is preliminary data.</text>
</comment>
<feature type="domain" description="HTH araC/xylS-type" evidence="4">
    <location>
        <begin position="192"/>
        <end position="289"/>
    </location>
</feature>
<dbReference type="Proteomes" id="UP001597368">
    <property type="component" value="Unassembled WGS sequence"/>
</dbReference>
<evidence type="ECO:0000256" key="2">
    <source>
        <dbReference type="ARBA" id="ARBA00023125"/>
    </source>
</evidence>
<dbReference type="EMBL" id="JBHUFV010000062">
    <property type="protein sequence ID" value="MFD1938322.1"/>
    <property type="molecule type" value="Genomic_DNA"/>
</dbReference>
<dbReference type="PANTHER" id="PTHR46796:SF6">
    <property type="entry name" value="ARAC SUBFAMILY"/>
    <property type="match status" value="1"/>
</dbReference>
<accession>A0ABW4TBE1</accession>
<evidence type="ECO:0000259" key="4">
    <source>
        <dbReference type="PROSITE" id="PS01124"/>
    </source>
</evidence>
<dbReference type="InterPro" id="IPR050204">
    <property type="entry name" value="AraC_XylS_family_regulators"/>
</dbReference>
<proteinExistence type="predicted"/>
<dbReference type="InterPro" id="IPR018060">
    <property type="entry name" value="HTH_AraC"/>
</dbReference>
<keyword evidence="1" id="KW-0805">Transcription regulation</keyword>
<dbReference type="SMART" id="SM00342">
    <property type="entry name" value="HTH_ARAC"/>
    <property type="match status" value="1"/>
</dbReference>
<dbReference type="PROSITE" id="PS01124">
    <property type="entry name" value="HTH_ARAC_FAMILY_2"/>
    <property type="match status" value="1"/>
</dbReference>
<dbReference type="Pfam" id="PF12833">
    <property type="entry name" value="HTH_18"/>
    <property type="match status" value="1"/>
</dbReference>
<keyword evidence="3" id="KW-0804">Transcription</keyword>
<evidence type="ECO:0000313" key="6">
    <source>
        <dbReference type="Proteomes" id="UP001597368"/>
    </source>
</evidence>
<dbReference type="SUPFAM" id="SSF46689">
    <property type="entry name" value="Homeodomain-like"/>
    <property type="match status" value="2"/>
</dbReference>